<dbReference type="PANTHER" id="PTHR36509:SF3">
    <property type="entry name" value="SIGNAL PEPTIDE PROTEIN"/>
    <property type="match status" value="1"/>
</dbReference>
<dbReference type="PANTHER" id="PTHR36509">
    <property type="entry name" value="BLL3101 PROTEIN"/>
    <property type="match status" value="1"/>
</dbReference>
<dbReference type="InterPro" id="IPR037050">
    <property type="entry name" value="DUF1254_sf"/>
</dbReference>
<protein>
    <recommendedName>
        <fullName evidence="5">DUF1254 domain-containing protein</fullName>
    </recommendedName>
</protein>
<evidence type="ECO:0000313" key="3">
    <source>
        <dbReference type="EMBL" id="EQM80782.1"/>
    </source>
</evidence>
<evidence type="ECO:0008006" key="5">
    <source>
        <dbReference type="Google" id="ProtNLM"/>
    </source>
</evidence>
<comment type="caution">
    <text evidence="3">The sequence shown here is derived from an EMBL/GenBank/DDBJ whole genome shotgun (WGS) entry which is preliminary data.</text>
</comment>
<dbReference type="EMBL" id="ATAO01000135">
    <property type="protein sequence ID" value="EQM80782.1"/>
    <property type="molecule type" value="Genomic_DNA"/>
</dbReference>
<name>T5KNL3_MICMQ</name>
<dbReference type="PATRIC" id="fig|1333857.3.peg.1284"/>
<evidence type="ECO:0000259" key="1">
    <source>
        <dbReference type="Pfam" id="PF06742"/>
    </source>
</evidence>
<dbReference type="Gene3D" id="2.60.120.600">
    <property type="entry name" value="Domain of unknown function DUF1214, C-terminal domain"/>
    <property type="match status" value="1"/>
</dbReference>
<gene>
    <name evidence="3" type="ORF">L687_14890</name>
</gene>
<dbReference type="Pfam" id="PF06863">
    <property type="entry name" value="DUF1254"/>
    <property type="match status" value="1"/>
</dbReference>
<evidence type="ECO:0000259" key="2">
    <source>
        <dbReference type="Pfam" id="PF06863"/>
    </source>
</evidence>
<proteinExistence type="predicted"/>
<dbReference type="InterPro" id="IPR010621">
    <property type="entry name" value="DUF1214"/>
</dbReference>
<sequence>MKKLPTTEEIVRIRRDALLNRAVEAYKFFYPTVSMVLNFESIEELGAPANRGLLIQLTTPDLVTLTQNSDTPYGLGLGDTTDGPVVVELPAGPLIGVIDDTNFQFVTNMGVVGEDEGKGAKYLFVPPGYDGPLPESGYIVKHPPTNRFLICARAPFPDPEKGKALLRTLKVYPWADAENPAPNVFVDMSDRKAVANPCVVDGTIDYWHALKRALDMDVPSPALYNQYGMLADLGLRADRPFAPDAELVSILSEAAEKANEQLVVAAFADDAPERLVWPDRNWEWVVYSEGDFGYYEKNFLNLSVRERWFYQATLETDKMFMHKEGAGSLYWLAAVDADGAALDGATSYTLTVPAPVPATQFWSVTLYDLDTRSEINTPQFKPVLTSLRDDLAPDGSGGITLHFGPDRPRDEVPWLQTTPGSQWFAYFRIYGPGAPAFDGTWKPSDFQKA</sequence>
<dbReference type="AlphaFoldDB" id="T5KNL3"/>
<accession>T5KNL3</accession>
<dbReference type="Pfam" id="PF06742">
    <property type="entry name" value="DUF1214"/>
    <property type="match status" value="1"/>
</dbReference>
<dbReference type="SUPFAM" id="SSF160935">
    <property type="entry name" value="VPA0735-like"/>
    <property type="match status" value="1"/>
</dbReference>
<dbReference type="Proteomes" id="UP000016033">
    <property type="component" value="Unassembled WGS sequence"/>
</dbReference>
<organism evidence="3 4">
    <name type="scientific">Microbacterium maritypicum MF109</name>
    <dbReference type="NCBI Taxonomy" id="1333857"/>
    <lineage>
        <taxon>Bacteria</taxon>
        <taxon>Bacillati</taxon>
        <taxon>Actinomycetota</taxon>
        <taxon>Actinomycetes</taxon>
        <taxon>Micrococcales</taxon>
        <taxon>Microbacteriaceae</taxon>
        <taxon>Microbacterium</taxon>
    </lineage>
</organism>
<dbReference type="InterPro" id="IPR010679">
    <property type="entry name" value="DUF1254"/>
</dbReference>
<dbReference type="InterPro" id="IPR037049">
    <property type="entry name" value="DUF1214_C_sf"/>
</dbReference>
<dbReference type="Gene3D" id="1.10.3360.10">
    <property type="entry name" value="VPA0735-like domain"/>
    <property type="match status" value="1"/>
</dbReference>
<dbReference type="Gene3D" id="2.60.40.1610">
    <property type="entry name" value="Domain of unknown function DUF1254"/>
    <property type="match status" value="1"/>
</dbReference>
<feature type="domain" description="DUF1214" evidence="1">
    <location>
        <begin position="328"/>
        <end position="433"/>
    </location>
</feature>
<feature type="domain" description="DUF1254" evidence="2">
    <location>
        <begin position="63"/>
        <end position="161"/>
    </location>
</feature>
<reference evidence="3 4" key="1">
    <citation type="journal article" date="2013" name="Genome Announc.">
        <title>Whole-genome sequences of five oyster-associated bacteria show potential for crude oil hydrocarbon degradation.</title>
        <authorList>
            <person name="Chauhan A."/>
            <person name="Green S."/>
            <person name="Pathak A."/>
            <person name="Thomas J."/>
            <person name="Venkatramanan R."/>
        </authorList>
    </citation>
    <scope>NUCLEOTIDE SEQUENCE [LARGE SCALE GENOMIC DNA]</scope>
    <source>
        <strain evidence="3 4">MF109</strain>
    </source>
</reference>
<evidence type="ECO:0000313" key="4">
    <source>
        <dbReference type="Proteomes" id="UP000016033"/>
    </source>
</evidence>
<dbReference type="RefSeq" id="WP_021199251.1">
    <property type="nucleotide sequence ID" value="NZ_ATAO01000135.1"/>
</dbReference>